<dbReference type="Pfam" id="PF00482">
    <property type="entry name" value="T2SSF"/>
    <property type="match status" value="2"/>
</dbReference>
<evidence type="ECO:0000256" key="7">
    <source>
        <dbReference type="ARBA" id="ARBA00023136"/>
    </source>
</evidence>
<evidence type="ECO:0000313" key="10">
    <source>
        <dbReference type="EMBL" id="OGE84895.1"/>
    </source>
</evidence>
<comment type="subcellular location">
    <subcellularLocation>
        <location evidence="1">Cell inner membrane</location>
        <topology evidence="1">Multi-pass membrane protein</topology>
    </subcellularLocation>
</comment>
<accession>A0A1F5P4W0</accession>
<comment type="similarity">
    <text evidence="2">Belongs to the GSP F family.</text>
</comment>
<evidence type="ECO:0000256" key="2">
    <source>
        <dbReference type="ARBA" id="ARBA00005745"/>
    </source>
</evidence>
<dbReference type="GO" id="GO:0005886">
    <property type="term" value="C:plasma membrane"/>
    <property type="evidence" value="ECO:0007669"/>
    <property type="project" value="UniProtKB-SubCell"/>
</dbReference>
<reference evidence="10 11" key="1">
    <citation type="journal article" date="2016" name="Nat. Commun.">
        <title>Thousands of microbial genomes shed light on interconnected biogeochemical processes in an aquifer system.</title>
        <authorList>
            <person name="Anantharaman K."/>
            <person name="Brown C.T."/>
            <person name="Hug L.A."/>
            <person name="Sharon I."/>
            <person name="Castelle C.J."/>
            <person name="Probst A.J."/>
            <person name="Thomas B.C."/>
            <person name="Singh A."/>
            <person name="Wilkins M.J."/>
            <person name="Karaoz U."/>
            <person name="Brodie E.L."/>
            <person name="Williams K.H."/>
            <person name="Hubbard S.S."/>
            <person name="Banfield J.F."/>
        </authorList>
    </citation>
    <scope>NUCLEOTIDE SEQUENCE [LARGE SCALE GENOMIC DNA]</scope>
</reference>
<dbReference type="Proteomes" id="UP000176786">
    <property type="component" value="Unassembled WGS sequence"/>
</dbReference>
<evidence type="ECO:0000256" key="4">
    <source>
        <dbReference type="ARBA" id="ARBA00022519"/>
    </source>
</evidence>
<dbReference type="InterPro" id="IPR042094">
    <property type="entry name" value="T2SS_GspF_sf"/>
</dbReference>
<dbReference type="InterPro" id="IPR003004">
    <property type="entry name" value="GspF/PilC"/>
</dbReference>
<dbReference type="InterPro" id="IPR018076">
    <property type="entry name" value="T2SS_GspF_dom"/>
</dbReference>
<gene>
    <name evidence="10" type="ORF">A3J48_02150</name>
</gene>
<sequence>MKKYLGFRRNNFNETSNINPQPTNKLQASIFKFEVWSLNFEGYDYMHFNYIALDKLGKRLNGEVEAENTKAAADMLRAQALLPINISSEKSDVKKKFNVKNLFGKVPLVEKTSFIKNLAVMLKSGFPVSRALLVLSQQTSNVTLAEAIADISNQVQAGQPLAAAFARHPKVFSEMFVSMVKVGEVSGSLDQTLLDLGEQMKKDHDLIRKTRGAMIYPTVILTLMIVVGIVMFTFVLPKLTSLFLEFDVELPLVTRAIIGAVDFMEAFGVFILLALVALIVGAIYTLKIKSVRRLVDAAILRIPIIGKILMFTNLARFARTLSGLIKSGMPILDSIRVTGEALGNLKYREAIAAAGEAIRAGTPIATALEVHKTVFTPLLLSMVAVGEESGNIDVVLAEVAEFYEAEVDQSVSNFSSILEPVLMVVVGVVVAVLALGLIMPIYSITQSI</sequence>
<keyword evidence="6 8" id="KW-1133">Transmembrane helix</keyword>
<dbReference type="PRINTS" id="PR00812">
    <property type="entry name" value="BCTERIALGSPF"/>
</dbReference>
<dbReference type="FunFam" id="1.20.81.30:FF:000001">
    <property type="entry name" value="Type II secretion system protein F"/>
    <property type="match status" value="2"/>
</dbReference>
<protein>
    <recommendedName>
        <fullName evidence="9">Type II secretion system protein GspF domain-containing protein</fullName>
    </recommendedName>
</protein>
<dbReference type="STRING" id="1817832.A3J48_02150"/>
<evidence type="ECO:0000259" key="9">
    <source>
        <dbReference type="Pfam" id="PF00482"/>
    </source>
</evidence>
<evidence type="ECO:0000256" key="8">
    <source>
        <dbReference type="SAM" id="Phobius"/>
    </source>
</evidence>
<dbReference type="Gene3D" id="1.20.81.30">
    <property type="entry name" value="Type II secretion system (T2SS), domain F"/>
    <property type="match status" value="2"/>
</dbReference>
<proteinExistence type="inferred from homology"/>
<dbReference type="PANTHER" id="PTHR30012">
    <property type="entry name" value="GENERAL SECRETION PATHWAY PROTEIN"/>
    <property type="match status" value="1"/>
</dbReference>
<feature type="transmembrane region" description="Helical" evidence="8">
    <location>
        <begin position="256"/>
        <end position="286"/>
    </location>
</feature>
<dbReference type="AlphaFoldDB" id="A0A1F5P4W0"/>
<feature type="transmembrane region" description="Helical" evidence="8">
    <location>
        <begin position="214"/>
        <end position="236"/>
    </location>
</feature>
<organism evidence="10 11">
    <name type="scientific">Candidatus Doudnabacteria bacterium RIFCSPHIGHO2_02_FULL_46_11</name>
    <dbReference type="NCBI Taxonomy" id="1817832"/>
    <lineage>
        <taxon>Bacteria</taxon>
        <taxon>Candidatus Doudnaibacteriota</taxon>
    </lineage>
</organism>
<evidence type="ECO:0000256" key="6">
    <source>
        <dbReference type="ARBA" id="ARBA00022989"/>
    </source>
</evidence>
<keyword evidence="7 8" id="KW-0472">Membrane</keyword>
<keyword evidence="3" id="KW-1003">Cell membrane</keyword>
<evidence type="ECO:0000256" key="1">
    <source>
        <dbReference type="ARBA" id="ARBA00004429"/>
    </source>
</evidence>
<feature type="domain" description="Type II secretion system protein GspF" evidence="9">
    <location>
        <begin position="114"/>
        <end position="237"/>
    </location>
</feature>
<name>A0A1F5P4W0_9BACT</name>
<dbReference type="EMBL" id="MFES01000031">
    <property type="protein sequence ID" value="OGE84895.1"/>
    <property type="molecule type" value="Genomic_DNA"/>
</dbReference>
<keyword evidence="4" id="KW-0997">Cell inner membrane</keyword>
<feature type="transmembrane region" description="Helical" evidence="8">
    <location>
        <begin position="421"/>
        <end position="442"/>
    </location>
</feature>
<evidence type="ECO:0000313" key="11">
    <source>
        <dbReference type="Proteomes" id="UP000176786"/>
    </source>
</evidence>
<feature type="domain" description="Type II secretion system protein GspF" evidence="9">
    <location>
        <begin position="317"/>
        <end position="440"/>
    </location>
</feature>
<keyword evidence="5 8" id="KW-0812">Transmembrane</keyword>
<evidence type="ECO:0000256" key="3">
    <source>
        <dbReference type="ARBA" id="ARBA00022475"/>
    </source>
</evidence>
<evidence type="ECO:0000256" key="5">
    <source>
        <dbReference type="ARBA" id="ARBA00022692"/>
    </source>
</evidence>
<feature type="transmembrane region" description="Helical" evidence="8">
    <location>
        <begin position="298"/>
        <end position="318"/>
    </location>
</feature>
<comment type="caution">
    <text evidence="10">The sequence shown here is derived from an EMBL/GenBank/DDBJ whole genome shotgun (WGS) entry which is preliminary data.</text>
</comment>
<dbReference type="PANTHER" id="PTHR30012:SF0">
    <property type="entry name" value="TYPE II SECRETION SYSTEM PROTEIN F-RELATED"/>
    <property type="match status" value="1"/>
</dbReference>